<accession>A0ABU7RMG9</accession>
<comment type="caution">
    <text evidence="2">The sequence shown here is derived from an EMBL/GenBank/DDBJ whole genome shotgun (WGS) entry which is preliminary data.</text>
</comment>
<dbReference type="Gene3D" id="1.10.1220.10">
    <property type="entry name" value="Met repressor-like"/>
    <property type="match status" value="1"/>
</dbReference>
<organism evidence="2 3">
    <name type="scientific">Plantactinospora sonchi</name>
    <dbReference type="NCBI Taxonomy" id="1544735"/>
    <lineage>
        <taxon>Bacteria</taxon>
        <taxon>Bacillati</taxon>
        <taxon>Actinomycetota</taxon>
        <taxon>Actinomycetes</taxon>
        <taxon>Micromonosporales</taxon>
        <taxon>Micromonosporaceae</taxon>
        <taxon>Plantactinospora</taxon>
    </lineage>
</organism>
<feature type="compositionally biased region" description="Low complexity" evidence="1">
    <location>
        <begin position="45"/>
        <end position="73"/>
    </location>
</feature>
<reference evidence="2 3" key="1">
    <citation type="submission" date="2024-01" db="EMBL/GenBank/DDBJ databases">
        <title>Genome insights into Plantactinospora sonchi sp. nov.</title>
        <authorList>
            <person name="Wang L."/>
        </authorList>
    </citation>
    <scope>NUCLEOTIDE SEQUENCE [LARGE SCALE GENOMIC DNA]</scope>
    <source>
        <strain evidence="2 3">NEAU-QY2</strain>
    </source>
</reference>
<proteinExistence type="predicted"/>
<dbReference type="InterPro" id="IPR013321">
    <property type="entry name" value="Arc_rbn_hlx_hlx"/>
</dbReference>
<dbReference type="RefSeq" id="WP_331212822.1">
    <property type="nucleotide sequence ID" value="NZ_JAZGQK010000003.1"/>
</dbReference>
<sequence>MAERKKLLLRLDPQVYDAIARWAADDLRSVNAQIEYALRLALRTAGRTLRPARGETAADGGAPEPGPDGTTGASGHPAGVSDRPTGPATSASDRPAGPATSASDRPAGPNGTTEPE</sequence>
<protein>
    <recommendedName>
        <fullName evidence="4">Toxin-antitoxin system HicB family antitoxin</fullName>
    </recommendedName>
</protein>
<evidence type="ECO:0000313" key="3">
    <source>
        <dbReference type="Proteomes" id="UP001332243"/>
    </source>
</evidence>
<dbReference type="InterPro" id="IPR010985">
    <property type="entry name" value="Ribbon_hlx_hlx"/>
</dbReference>
<evidence type="ECO:0000256" key="1">
    <source>
        <dbReference type="SAM" id="MobiDB-lite"/>
    </source>
</evidence>
<dbReference type="EMBL" id="JAZGQK010000003">
    <property type="protein sequence ID" value="MEE6257700.1"/>
    <property type="molecule type" value="Genomic_DNA"/>
</dbReference>
<evidence type="ECO:0008006" key="4">
    <source>
        <dbReference type="Google" id="ProtNLM"/>
    </source>
</evidence>
<dbReference type="SUPFAM" id="SSF47598">
    <property type="entry name" value="Ribbon-helix-helix"/>
    <property type="match status" value="1"/>
</dbReference>
<name>A0ABU7RMG9_9ACTN</name>
<evidence type="ECO:0000313" key="2">
    <source>
        <dbReference type="EMBL" id="MEE6257700.1"/>
    </source>
</evidence>
<keyword evidence="3" id="KW-1185">Reference proteome</keyword>
<gene>
    <name evidence="2" type="ORF">V1633_04240</name>
</gene>
<feature type="region of interest" description="Disordered" evidence="1">
    <location>
        <begin position="45"/>
        <end position="116"/>
    </location>
</feature>
<dbReference type="Proteomes" id="UP001332243">
    <property type="component" value="Unassembled WGS sequence"/>
</dbReference>